<evidence type="ECO:0000256" key="5">
    <source>
        <dbReference type="ARBA" id="ARBA00023002"/>
    </source>
</evidence>
<evidence type="ECO:0000256" key="6">
    <source>
        <dbReference type="ARBA" id="ARBA00023027"/>
    </source>
</evidence>
<evidence type="ECO:0000313" key="15">
    <source>
        <dbReference type="Proteomes" id="UP000001882"/>
    </source>
</evidence>
<organism evidence="14 15">
    <name type="scientific">Methanocella paludicola (strain DSM 17711 / JCM 13418 / NBRC 101707 / SANAE)</name>
    <dbReference type="NCBI Taxonomy" id="304371"/>
    <lineage>
        <taxon>Archaea</taxon>
        <taxon>Methanobacteriati</taxon>
        <taxon>Methanobacteriota</taxon>
        <taxon>Stenosarchaea group</taxon>
        <taxon>Methanomicrobia</taxon>
        <taxon>Methanocellales</taxon>
        <taxon>Methanocellaceae</taxon>
        <taxon>Methanocella</taxon>
    </lineage>
</organism>
<name>D1YY20_METPS</name>
<comment type="subunit">
    <text evidence="3 10 12">Homotetramer.</text>
</comment>
<evidence type="ECO:0000256" key="3">
    <source>
        <dbReference type="ARBA" id="ARBA00011881"/>
    </source>
</evidence>
<dbReference type="Gene3D" id="3.30.360.10">
    <property type="entry name" value="Dihydrodipicolinate Reductase, domain 2"/>
    <property type="match status" value="1"/>
</dbReference>
<evidence type="ECO:0000256" key="11">
    <source>
        <dbReference type="PIRSR" id="PIRSR000149-1"/>
    </source>
</evidence>
<dbReference type="InterPro" id="IPR020831">
    <property type="entry name" value="GlycerAld/Erythrose_P_DH"/>
</dbReference>
<feature type="active site" description="Nucleophile" evidence="10 11">
    <location>
        <position position="144"/>
    </location>
</feature>
<dbReference type="InParanoid" id="D1YY20"/>
<dbReference type="GeneID" id="8683021"/>
<dbReference type="CDD" id="cd02278">
    <property type="entry name" value="GAPDH_II_N"/>
    <property type="match status" value="1"/>
</dbReference>
<dbReference type="OrthoDB" id="295712at2157"/>
<comment type="catalytic activity">
    <reaction evidence="9 10 12">
        <text>D-glyceraldehyde 3-phosphate + phosphate + NAD(+) = (2R)-3-phospho-glyceroyl phosphate + NADH + H(+)</text>
        <dbReference type="Rhea" id="RHEA:10300"/>
        <dbReference type="ChEBI" id="CHEBI:15378"/>
        <dbReference type="ChEBI" id="CHEBI:43474"/>
        <dbReference type="ChEBI" id="CHEBI:57540"/>
        <dbReference type="ChEBI" id="CHEBI:57604"/>
        <dbReference type="ChEBI" id="CHEBI:57945"/>
        <dbReference type="ChEBI" id="CHEBI:59776"/>
        <dbReference type="EC" id="1.2.1.59"/>
    </reaction>
</comment>
<comment type="subcellular location">
    <subcellularLocation>
        <location evidence="10 12">Cytoplasm</location>
    </subcellularLocation>
</comment>
<evidence type="ECO:0000256" key="7">
    <source>
        <dbReference type="ARBA" id="ARBA00023152"/>
    </source>
</evidence>
<comment type="similarity">
    <text evidence="2 10 12">Belongs to the glyceraldehyde-3-phosphate dehydrogenase family.</text>
</comment>
<dbReference type="SUPFAM" id="SSF51735">
    <property type="entry name" value="NAD(P)-binding Rossmann-fold domains"/>
    <property type="match status" value="1"/>
</dbReference>
<dbReference type="InterPro" id="IPR006436">
    <property type="entry name" value="Glyceraldehyde-3-P_DH_2_arc"/>
</dbReference>
<feature type="binding site" evidence="10">
    <location>
        <position position="114"/>
    </location>
    <ligand>
        <name>NAD(+)</name>
        <dbReference type="ChEBI" id="CHEBI:57540"/>
    </ligand>
</feature>
<feature type="binding site" evidence="10">
    <location>
        <begin position="143"/>
        <end position="145"/>
    </location>
    <ligand>
        <name>D-glyceraldehyde 3-phosphate</name>
        <dbReference type="ChEBI" id="CHEBI:59776"/>
    </ligand>
</feature>
<dbReference type="NCBIfam" id="TIGR01546">
    <property type="entry name" value="GAPDH-II_archae"/>
    <property type="match status" value="1"/>
</dbReference>
<dbReference type="AlphaFoldDB" id="D1YY20"/>
<reference evidence="15" key="3">
    <citation type="journal article" date="2011" name="PLoS ONE">
        <title>Genome sequence of a mesophilic hydrogenotrophic methanogen Methanocella paludicola, the first cultivated representative of the order Methanocellales.</title>
        <authorList>
            <person name="Sakai S."/>
            <person name="Takaki Y."/>
            <person name="Shimamura S."/>
            <person name="Sekine M."/>
            <person name="Tajima T."/>
            <person name="Kosugi H."/>
            <person name="Ichikawa N."/>
            <person name="Tasumi E."/>
            <person name="Hiraki A.T."/>
            <person name="Shimizu A."/>
            <person name="Kato Y."/>
            <person name="Nishiko R."/>
            <person name="Mori K."/>
            <person name="Fujita N."/>
            <person name="Imachi H."/>
            <person name="Takai K."/>
        </authorList>
    </citation>
    <scope>NUCLEOTIDE SEQUENCE [LARGE SCALE GENOMIC DNA]</scope>
    <source>
        <strain evidence="15">DSM 17711 / JCM 13418 / NBRC 101707 / SANAE</strain>
    </source>
</reference>
<keyword evidence="7 10" id="KW-0324">Glycolysis</keyword>
<feature type="binding site" evidence="10">
    <location>
        <begin position="14"/>
        <end position="15"/>
    </location>
    <ligand>
        <name>NAD(+)</name>
        <dbReference type="ChEBI" id="CHEBI:57540"/>
    </ligand>
</feature>
<evidence type="ECO:0000259" key="13">
    <source>
        <dbReference type="SMART" id="SM00846"/>
    </source>
</evidence>
<dbReference type="CDD" id="cd18127">
    <property type="entry name" value="GAPDH_II_C"/>
    <property type="match status" value="1"/>
</dbReference>
<feature type="binding site" evidence="10">
    <location>
        <position position="305"/>
    </location>
    <ligand>
        <name>NAD(+)</name>
        <dbReference type="ChEBI" id="CHEBI:57540"/>
    </ligand>
</feature>
<dbReference type="UniPathway" id="UPA00109">
    <property type="reaction ID" value="UER00184"/>
</dbReference>
<evidence type="ECO:0000313" key="14">
    <source>
        <dbReference type="EMBL" id="BAI61342.1"/>
    </source>
</evidence>
<feature type="binding site" evidence="10">
    <location>
        <begin position="198"/>
        <end position="199"/>
    </location>
    <ligand>
        <name>D-glyceraldehyde 3-phosphate</name>
        <dbReference type="ChEBI" id="CHEBI:59776"/>
    </ligand>
</feature>
<proteinExistence type="inferred from homology"/>
<dbReference type="GO" id="GO:0051287">
    <property type="term" value="F:NAD binding"/>
    <property type="evidence" value="ECO:0007669"/>
    <property type="project" value="UniProtKB-UniRule"/>
</dbReference>
<protein>
    <recommendedName>
        <fullName evidence="10 12">Glyceraldehyde-3-phosphate dehydrogenase</fullName>
        <shortName evidence="10">GAPDH</shortName>
        <ecNumber evidence="10 12">1.2.1.59</ecNumber>
    </recommendedName>
    <alternativeName>
        <fullName evidence="10">NAD(P)-dependent glyceraldehyde-3-phosphate dehydrogenase</fullName>
    </alternativeName>
</protein>
<dbReference type="InterPro" id="IPR020829">
    <property type="entry name" value="GlycerAld_3-P_DH_cat"/>
</dbReference>
<dbReference type="RefSeq" id="WP_012900021.1">
    <property type="nucleotide sequence ID" value="NC_013665.1"/>
</dbReference>
<dbReference type="EMBL" id="AP011532">
    <property type="protein sequence ID" value="BAI61342.1"/>
    <property type="molecule type" value="Genomic_DNA"/>
</dbReference>
<dbReference type="GO" id="GO:0006096">
    <property type="term" value="P:glycolytic process"/>
    <property type="evidence" value="ECO:0007669"/>
    <property type="project" value="UniProtKB-UniRule"/>
</dbReference>
<dbReference type="Gene3D" id="3.40.50.720">
    <property type="entry name" value="NAD(P)-binding Rossmann-like Domain"/>
    <property type="match status" value="1"/>
</dbReference>
<evidence type="ECO:0000256" key="12">
    <source>
        <dbReference type="RuleBase" id="RU003388"/>
    </source>
</evidence>
<comment type="catalytic activity">
    <reaction evidence="8 10 12">
        <text>D-glyceraldehyde 3-phosphate + phosphate + NADP(+) = (2R)-3-phospho-glyceroyl phosphate + NADPH + H(+)</text>
        <dbReference type="Rhea" id="RHEA:10296"/>
        <dbReference type="ChEBI" id="CHEBI:15378"/>
        <dbReference type="ChEBI" id="CHEBI:43474"/>
        <dbReference type="ChEBI" id="CHEBI:57604"/>
        <dbReference type="ChEBI" id="CHEBI:57783"/>
        <dbReference type="ChEBI" id="CHEBI:58349"/>
        <dbReference type="ChEBI" id="CHEBI:59776"/>
        <dbReference type="EC" id="1.2.1.59"/>
    </reaction>
</comment>
<reference evidence="14 15" key="1">
    <citation type="journal article" date="2007" name="Appl. Environ. Microbiol.">
        <title>Isolation of key methanogens for global methane emission from rice paddy fields: a novel isolate affiliated with the clone cluster rice cluster I.</title>
        <authorList>
            <person name="Sakai S."/>
            <person name="Imachi H."/>
            <person name="Sekiguchi Y."/>
            <person name="Ohashi A."/>
            <person name="Harada H."/>
            <person name="Kamagata Y."/>
        </authorList>
    </citation>
    <scope>NUCLEOTIDE SEQUENCE [LARGE SCALE GENOMIC DNA]</scope>
    <source>
        <strain evidence="15">DSM 17711 / JCM 13418 / NBRC 101707 / SANAE</strain>
    </source>
</reference>
<feature type="domain" description="Glyceraldehyde 3-phosphate dehydrogenase NAD(P) binding" evidence="13">
    <location>
        <begin position="5"/>
        <end position="144"/>
    </location>
</feature>
<evidence type="ECO:0000256" key="10">
    <source>
        <dbReference type="HAMAP-Rule" id="MF_00559"/>
    </source>
</evidence>
<dbReference type="PIRSF" id="PIRSF000149">
    <property type="entry name" value="GAP_DH"/>
    <property type="match status" value="1"/>
</dbReference>
<keyword evidence="6 10" id="KW-0520">NAD</keyword>
<feature type="binding site" evidence="10">
    <location>
        <position position="172"/>
    </location>
    <ligand>
        <name>NAD(+)</name>
        <dbReference type="ChEBI" id="CHEBI:57540"/>
    </ligand>
</feature>
<dbReference type="GO" id="GO:0050661">
    <property type="term" value="F:NADP binding"/>
    <property type="evidence" value="ECO:0007669"/>
    <property type="project" value="UniProtKB-UniRule"/>
</dbReference>
<keyword evidence="4 10" id="KW-0521">NADP</keyword>
<evidence type="ECO:0000256" key="1">
    <source>
        <dbReference type="ARBA" id="ARBA00004869"/>
    </source>
</evidence>
<dbReference type="GO" id="GO:0005737">
    <property type="term" value="C:cytoplasm"/>
    <property type="evidence" value="ECO:0007669"/>
    <property type="project" value="UniProtKB-SubCell"/>
</dbReference>
<dbReference type="Proteomes" id="UP000001882">
    <property type="component" value="Chromosome"/>
</dbReference>
<dbReference type="SMART" id="SM00846">
    <property type="entry name" value="Gp_dh_N"/>
    <property type="match status" value="1"/>
</dbReference>
<evidence type="ECO:0000256" key="2">
    <source>
        <dbReference type="ARBA" id="ARBA00007406"/>
    </source>
</evidence>
<dbReference type="HAMAP" id="MF_00559">
    <property type="entry name" value="G3P_dehdrog_arch"/>
    <property type="match status" value="1"/>
</dbReference>
<dbReference type="SUPFAM" id="SSF55347">
    <property type="entry name" value="Glyceraldehyde-3-phosphate dehydrogenase-like, C-terminal domain"/>
    <property type="match status" value="1"/>
</dbReference>
<dbReference type="GO" id="GO:0004365">
    <property type="term" value="F:glyceraldehyde-3-phosphate dehydrogenase (NAD+) (phosphorylating) activity"/>
    <property type="evidence" value="ECO:0007669"/>
    <property type="project" value="UniProtKB-UniRule"/>
</dbReference>
<keyword evidence="5 10" id="KW-0560">Oxidoreductase</keyword>
<comment type="pathway">
    <text evidence="1 10 12">Carbohydrate degradation; glycolysis; pyruvate from D-glyceraldehyde 3-phosphate: step 1/5.</text>
</comment>
<sequence length="363" mass="39313">MADKVKVALNGYGTIGKRVADAVALQDDMALVGIAKTKPDYEAFVAAGKGYDIYAVDPVKAESKFKAAGIPMAGSSKDMIKKADIVVDAAPSGIGAENKKIYDKMGKPAIFQGGEKHEMTGTSFNAAANYDEAIGKDFVRVVSCNTSALCRLVYAIDTAFGIKNALVTLVRRGGDPDDIKRGPINAIVPDPITLPSHHGPDVQTVLPHIRISTAALKVPTTLMHTHSVHFSVDGTPTRDQVLNALKKWRRLWLIPGWFNIKSTGDIMEMGRVLGRPKGDMMENCIYEDSVSADGDSIELFQAVHQESDVIPENIDCIRAMMGMEKDKKKSMDRTDRSLGIGDFKPWKVAPPSKAGKVSVELPM</sequence>
<evidence type="ECO:0000256" key="9">
    <source>
        <dbReference type="ARBA" id="ARBA00048853"/>
    </source>
</evidence>
<dbReference type="PATRIC" id="fig|304371.9.peg.1307"/>
<accession>D1YY20</accession>
<evidence type="ECO:0000256" key="4">
    <source>
        <dbReference type="ARBA" id="ARBA00022857"/>
    </source>
</evidence>
<dbReference type="STRING" id="304371.MCP_1270"/>
<gene>
    <name evidence="14" type="primary">gap-1</name>
    <name evidence="10" type="synonym">gap</name>
    <name evidence="14" type="ordered locus">MCP_1270</name>
</gene>
<dbReference type="GO" id="GO:0047100">
    <property type="term" value="F:glyceraldehyde-3-phosphate dehydrogenase (NADP+) (phosphorylating) activity"/>
    <property type="evidence" value="ECO:0007669"/>
    <property type="project" value="RHEA"/>
</dbReference>
<dbReference type="FunCoup" id="D1YY20">
    <property type="interactions" value="142"/>
</dbReference>
<keyword evidence="15" id="KW-1185">Reference proteome</keyword>
<dbReference type="NCBIfam" id="NF003251">
    <property type="entry name" value="PRK04207.1"/>
    <property type="match status" value="1"/>
</dbReference>
<dbReference type="KEGG" id="mpd:MCP_1270"/>
<keyword evidence="10 12" id="KW-0963">Cytoplasm</keyword>
<reference evidence="14 15" key="2">
    <citation type="journal article" date="2008" name="Int. J. Syst. Evol. Microbiol.">
        <title>Methanocella paludicola gen. nov., sp. nov., a methane-producing archaeon, the first isolate of the lineage 'Rice Cluster I', and proposal of the new archaeal order Methanocellales ord. nov.</title>
        <authorList>
            <person name="Sakai S."/>
            <person name="Imachi H."/>
            <person name="Hanada S."/>
            <person name="Ohashi A."/>
            <person name="Harada H."/>
            <person name="Kamagata Y."/>
        </authorList>
    </citation>
    <scope>NUCLEOTIDE SEQUENCE [LARGE SCALE GENOMIC DNA]</scope>
    <source>
        <strain evidence="15">DSM 17711 / JCM 13418 / NBRC 101707 / SANAE</strain>
    </source>
</reference>
<dbReference type="InterPro" id="IPR036291">
    <property type="entry name" value="NAD(P)-bd_dom_sf"/>
</dbReference>
<evidence type="ECO:0000256" key="8">
    <source>
        <dbReference type="ARBA" id="ARBA00048067"/>
    </source>
</evidence>
<dbReference type="EC" id="1.2.1.59" evidence="10 12"/>
<dbReference type="InterPro" id="IPR020828">
    <property type="entry name" value="GlycerAld_3-P_DH_NAD(P)-bd"/>
</dbReference>
<dbReference type="Pfam" id="PF02800">
    <property type="entry name" value="Gp_dh_C"/>
    <property type="match status" value="1"/>
</dbReference>
<dbReference type="eggNOG" id="arCOG00493">
    <property type="taxonomic scope" value="Archaea"/>
</dbReference>